<evidence type="ECO:0000256" key="2">
    <source>
        <dbReference type="ARBA" id="ARBA00001947"/>
    </source>
</evidence>
<comment type="cofactor">
    <cofactor evidence="3">
        <name>Fe(2+)</name>
        <dbReference type="ChEBI" id="CHEBI:29033"/>
    </cofactor>
</comment>
<keyword evidence="7" id="KW-0479">Metal-binding</keyword>
<dbReference type="PANTHER" id="PTHR12849">
    <property type="entry name" value="RNA LARIAT DEBRANCHING ENZYME"/>
    <property type="match status" value="1"/>
</dbReference>
<dbReference type="OrthoDB" id="407609at2759"/>
<feature type="region of interest" description="Disordered" evidence="13">
    <location>
        <begin position="289"/>
        <end position="324"/>
    </location>
</feature>
<accession>A0A9W8GV25</accession>
<feature type="region of interest" description="Disordered" evidence="13">
    <location>
        <begin position="347"/>
        <end position="375"/>
    </location>
</feature>
<dbReference type="InterPro" id="IPR007708">
    <property type="entry name" value="DBR1_C"/>
</dbReference>
<dbReference type="InterPro" id="IPR041816">
    <property type="entry name" value="Dbr1_N"/>
</dbReference>
<evidence type="ECO:0000256" key="5">
    <source>
        <dbReference type="ARBA" id="ARBA00006045"/>
    </source>
</evidence>
<evidence type="ECO:0000313" key="15">
    <source>
        <dbReference type="EMBL" id="KAJ2753614.1"/>
    </source>
</evidence>
<feature type="domain" description="Lariat debranching enzyme C-terminal" evidence="14">
    <location>
        <begin position="364"/>
        <end position="565"/>
    </location>
</feature>
<gene>
    <name evidence="15" type="primary">DBR1</name>
    <name evidence="15" type="ORF">GGI19_002997</name>
</gene>
<dbReference type="InterPro" id="IPR029052">
    <property type="entry name" value="Metallo-depent_PP-like"/>
</dbReference>
<comment type="cofactor">
    <cofactor evidence="2">
        <name>Zn(2+)</name>
        <dbReference type="ChEBI" id="CHEBI:29105"/>
    </cofactor>
</comment>
<evidence type="ECO:0000256" key="9">
    <source>
        <dbReference type="ARBA" id="ARBA00022833"/>
    </source>
</evidence>
<evidence type="ECO:0000256" key="12">
    <source>
        <dbReference type="ARBA" id="ARBA00023242"/>
    </source>
</evidence>
<dbReference type="InterPro" id="IPR004843">
    <property type="entry name" value="Calcineurin-like_PHP"/>
</dbReference>
<keyword evidence="8" id="KW-0378">Hydrolase</keyword>
<evidence type="ECO:0000256" key="6">
    <source>
        <dbReference type="ARBA" id="ARBA00022664"/>
    </source>
</evidence>
<feature type="compositionally biased region" description="Basic residues" evidence="13">
    <location>
        <begin position="511"/>
        <end position="523"/>
    </location>
</feature>
<dbReference type="PANTHER" id="PTHR12849:SF0">
    <property type="entry name" value="LARIAT DEBRANCHING ENZYME"/>
    <property type="match status" value="1"/>
</dbReference>
<keyword evidence="6" id="KW-0507">mRNA processing</keyword>
<comment type="caution">
    <text evidence="15">The sequence shown here is derived from an EMBL/GenBank/DDBJ whole genome shotgun (WGS) entry which is preliminary data.</text>
</comment>
<keyword evidence="11" id="KW-0464">Manganese</keyword>
<evidence type="ECO:0000256" key="3">
    <source>
        <dbReference type="ARBA" id="ARBA00001954"/>
    </source>
</evidence>
<keyword evidence="16" id="KW-1185">Reference proteome</keyword>
<sequence length="570" mass="63475">MHRRLTIAVEGCCHGQLDDIYRHLQQQQQRLNKTVDLLIICGDFQAVRNVADLETMSCPNKYKQVGGFYRYYTGERKAPIPTVFVGGNHEASNHMRELYYGGWVAPNIYYVGGSGVVKFGGLRIGGITGIFKDFDYAKGYYETPPFRGPGRASMHHVRSYEAFKMLQIRRPLDIVVSHDWPQYIERYGNTAELLRKKPFFEAEVNRGDLGSPVNALLLERLRPAWWFSAHMHVRFQAEVGSHESIFNEGWAGIPPYSSQRSESMCGSAAVADKPIAAANQDEIVMSALSDDDEDNSTTCEPPSRPRLALNLPPPKHSAVVEPSTESAVCDIANAEPDMTPKKVEVTAAETDTRPSNDSSLEQEVPEAADPKVPGRPTRFLALDKCLPRRQFLEIIEIEVPEGIPGEHPQLEYDAEWLAILRLCHPHMPLSELPFSPPAEAQLSEAASGIPLLPEAVLTREMDWVHSNVFNGGDRMFIPPNFMPMAPTPPPGTPDSASFGLAAQGADMWNRGRGRGRGNGRGRGRGGYAQTGQHSDVEWVGPRPYVIYPNPQTDELCKLLGIEDKLTQRRY</sequence>
<protein>
    <submittedName>
        <fullName evidence="15">Lariat debranching enzyme</fullName>
    </submittedName>
</protein>
<keyword evidence="10" id="KW-0408">Iron</keyword>
<dbReference type="SUPFAM" id="SSF56300">
    <property type="entry name" value="Metallo-dependent phosphatases"/>
    <property type="match status" value="1"/>
</dbReference>
<evidence type="ECO:0000256" key="4">
    <source>
        <dbReference type="ARBA" id="ARBA00004123"/>
    </source>
</evidence>
<proteinExistence type="inferred from homology"/>
<comment type="subcellular location">
    <subcellularLocation>
        <location evidence="4">Nucleus</location>
    </subcellularLocation>
</comment>
<evidence type="ECO:0000256" key="11">
    <source>
        <dbReference type="ARBA" id="ARBA00023211"/>
    </source>
</evidence>
<evidence type="ECO:0000256" key="10">
    <source>
        <dbReference type="ARBA" id="ARBA00023004"/>
    </source>
</evidence>
<reference evidence="15" key="1">
    <citation type="submission" date="2022-07" db="EMBL/GenBank/DDBJ databases">
        <title>Phylogenomic reconstructions and comparative analyses of Kickxellomycotina fungi.</title>
        <authorList>
            <person name="Reynolds N.K."/>
            <person name="Stajich J.E."/>
            <person name="Barry K."/>
            <person name="Grigoriev I.V."/>
            <person name="Crous P."/>
            <person name="Smith M.E."/>
        </authorList>
    </citation>
    <scope>NUCLEOTIDE SEQUENCE</scope>
    <source>
        <strain evidence="15">BCRC 34297</strain>
    </source>
</reference>
<keyword evidence="9" id="KW-0862">Zinc</keyword>
<dbReference type="AlphaFoldDB" id="A0A9W8GV25"/>
<evidence type="ECO:0000313" key="16">
    <source>
        <dbReference type="Proteomes" id="UP001140011"/>
    </source>
</evidence>
<keyword evidence="12" id="KW-0539">Nucleus</keyword>
<comment type="cofactor">
    <cofactor evidence="1">
        <name>Mn(2+)</name>
        <dbReference type="ChEBI" id="CHEBI:29035"/>
    </cofactor>
</comment>
<dbReference type="GO" id="GO:0005634">
    <property type="term" value="C:nucleus"/>
    <property type="evidence" value="ECO:0007669"/>
    <property type="project" value="UniProtKB-SubCell"/>
</dbReference>
<name>A0A9W8GV25_9FUNG</name>
<dbReference type="CDD" id="cd00844">
    <property type="entry name" value="MPP_Dbr1_N"/>
    <property type="match status" value="1"/>
</dbReference>
<dbReference type="Pfam" id="PF05011">
    <property type="entry name" value="DBR1"/>
    <property type="match status" value="1"/>
</dbReference>
<feature type="region of interest" description="Disordered" evidence="13">
    <location>
        <begin position="507"/>
        <end position="534"/>
    </location>
</feature>
<evidence type="ECO:0000256" key="8">
    <source>
        <dbReference type="ARBA" id="ARBA00022801"/>
    </source>
</evidence>
<evidence type="ECO:0000256" key="1">
    <source>
        <dbReference type="ARBA" id="ARBA00001936"/>
    </source>
</evidence>
<organism evidence="15 16">
    <name type="scientific">Coemansia pectinata</name>
    <dbReference type="NCBI Taxonomy" id="1052879"/>
    <lineage>
        <taxon>Eukaryota</taxon>
        <taxon>Fungi</taxon>
        <taxon>Fungi incertae sedis</taxon>
        <taxon>Zoopagomycota</taxon>
        <taxon>Kickxellomycotina</taxon>
        <taxon>Kickxellomycetes</taxon>
        <taxon>Kickxellales</taxon>
        <taxon>Kickxellaceae</taxon>
        <taxon>Coemansia</taxon>
    </lineage>
</organism>
<dbReference type="GO" id="GO:0046872">
    <property type="term" value="F:metal ion binding"/>
    <property type="evidence" value="ECO:0007669"/>
    <property type="project" value="UniProtKB-KW"/>
</dbReference>
<dbReference type="GO" id="GO:0008419">
    <property type="term" value="F:RNA lariat debranching enzyme activity"/>
    <property type="evidence" value="ECO:0007669"/>
    <property type="project" value="TreeGrafter"/>
</dbReference>
<evidence type="ECO:0000256" key="13">
    <source>
        <dbReference type="SAM" id="MobiDB-lite"/>
    </source>
</evidence>
<evidence type="ECO:0000259" key="14">
    <source>
        <dbReference type="SMART" id="SM01124"/>
    </source>
</evidence>
<evidence type="ECO:0000256" key="7">
    <source>
        <dbReference type="ARBA" id="ARBA00022723"/>
    </source>
</evidence>
<dbReference type="EMBL" id="JANBUH010000175">
    <property type="protein sequence ID" value="KAJ2753614.1"/>
    <property type="molecule type" value="Genomic_DNA"/>
</dbReference>
<dbReference type="Gene3D" id="3.60.21.10">
    <property type="match status" value="1"/>
</dbReference>
<dbReference type="Pfam" id="PF00149">
    <property type="entry name" value="Metallophos"/>
    <property type="match status" value="1"/>
</dbReference>
<dbReference type="GO" id="GO:0000398">
    <property type="term" value="P:mRNA splicing, via spliceosome"/>
    <property type="evidence" value="ECO:0007669"/>
    <property type="project" value="TreeGrafter"/>
</dbReference>
<dbReference type="SMART" id="SM01124">
    <property type="entry name" value="DBR1"/>
    <property type="match status" value="1"/>
</dbReference>
<comment type="similarity">
    <text evidence="5">Belongs to the lariat debranching enzyme family.</text>
</comment>
<dbReference type="Proteomes" id="UP001140011">
    <property type="component" value="Unassembled WGS sequence"/>
</dbReference>